<evidence type="ECO:0000313" key="2">
    <source>
        <dbReference type="EMBL" id="KAE9000604.1"/>
    </source>
</evidence>
<sequence>MPPHVQLSKQLKQAIDDKASVVDMDDAADVDQDEEEEYQQDFSFDFEGDEGLEDNTRVLDDADTGGSTTYNDSMHSGEVQAVVGDAGSVCNGELSGLLDAAGVCEGLEAFAQSCPPAPSRQSTQRKLRSSSAKKQGAKGHTPIKKESKPKGYVTSSTQLGGIDLADFRNTVGRKRALEDDEELAEASFAKVKRVKAARATADLKKRLTDLESRSSNMGGSMLEIMMLMREESKRKAEIRRTDEEQRRRGDLASREARYLAEKAETEERSRHEKLEAEERRRQEKLEAEERARRDKEDARARTQELLLILGALTKKD</sequence>
<comment type="caution">
    <text evidence="3">The sequence shown here is derived from an EMBL/GenBank/DDBJ whole genome shotgun (WGS) entry which is preliminary data.</text>
</comment>
<feature type="region of interest" description="Disordered" evidence="1">
    <location>
        <begin position="232"/>
        <end position="300"/>
    </location>
</feature>
<dbReference type="EMBL" id="QXFT01001612">
    <property type="protein sequence ID" value="KAE9314293.1"/>
    <property type="molecule type" value="Genomic_DNA"/>
</dbReference>
<dbReference type="PANTHER" id="PTHR34409">
    <property type="entry name" value="SET DOMAIN-CONTAINING PROTEIN"/>
    <property type="match status" value="1"/>
</dbReference>
<gene>
    <name evidence="2" type="ORF">PR001_g18747</name>
    <name evidence="3" type="ORF">PR003_g19288</name>
</gene>
<evidence type="ECO:0000313" key="4">
    <source>
        <dbReference type="Proteomes" id="UP000429607"/>
    </source>
</evidence>
<keyword evidence="5" id="KW-1185">Reference proteome</keyword>
<evidence type="ECO:0000313" key="3">
    <source>
        <dbReference type="EMBL" id="KAE9314293.1"/>
    </source>
</evidence>
<feature type="region of interest" description="Disordered" evidence="1">
    <location>
        <begin position="112"/>
        <end position="157"/>
    </location>
</feature>
<proteinExistence type="predicted"/>
<organism evidence="3 5">
    <name type="scientific">Phytophthora rubi</name>
    <dbReference type="NCBI Taxonomy" id="129364"/>
    <lineage>
        <taxon>Eukaryota</taxon>
        <taxon>Sar</taxon>
        <taxon>Stramenopiles</taxon>
        <taxon>Oomycota</taxon>
        <taxon>Peronosporomycetes</taxon>
        <taxon>Peronosporales</taxon>
        <taxon>Peronosporaceae</taxon>
        <taxon>Phytophthora</taxon>
    </lineage>
</organism>
<protein>
    <submittedName>
        <fullName evidence="3">Uncharacterized protein</fullName>
    </submittedName>
</protein>
<evidence type="ECO:0000256" key="1">
    <source>
        <dbReference type="SAM" id="MobiDB-lite"/>
    </source>
</evidence>
<dbReference type="Proteomes" id="UP000429607">
    <property type="component" value="Unassembled WGS sequence"/>
</dbReference>
<dbReference type="AlphaFoldDB" id="A0A6A4E0Q0"/>
<feature type="compositionally biased region" description="Acidic residues" evidence="1">
    <location>
        <begin position="23"/>
        <end position="53"/>
    </location>
</feature>
<name>A0A6A4E0Q0_9STRA</name>
<accession>A0A6A4E0Q0</accession>
<evidence type="ECO:0000313" key="5">
    <source>
        <dbReference type="Proteomes" id="UP000434957"/>
    </source>
</evidence>
<dbReference type="Proteomes" id="UP000434957">
    <property type="component" value="Unassembled WGS sequence"/>
</dbReference>
<dbReference type="EMBL" id="QXFV01001677">
    <property type="protein sequence ID" value="KAE9000604.1"/>
    <property type="molecule type" value="Genomic_DNA"/>
</dbReference>
<dbReference type="PANTHER" id="PTHR34409:SF1">
    <property type="entry name" value="MYB-LIKE DOMAIN-CONTAINING PROTEIN"/>
    <property type="match status" value="1"/>
</dbReference>
<feature type="region of interest" description="Disordered" evidence="1">
    <location>
        <begin position="18"/>
        <end position="73"/>
    </location>
</feature>
<reference evidence="3 5" key="1">
    <citation type="submission" date="2018-08" db="EMBL/GenBank/DDBJ databases">
        <title>Genomic investigation of the strawberry pathogen Phytophthora fragariae indicates pathogenicity is determined by transcriptional variation in three key races.</title>
        <authorList>
            <person name="Adams T.M."/>
            <person name="Armitage A.D."/>
            <person name="Sobczyk M.K."/>
            <person name="Bates H.J."/>
            <person name="Dunwell J.M."/>
            <person name="Nellist C.F."/>
            <person name="Harrison R.J."/>
        </authorList>
    </citation>
    <scope>NUCLEOTIDE SEQUENCE [LARGE SCALE GENOMIC DNA]</scope>
    <source>
        <strain evidence="2 4">SCRP249</strain>
        <strain evidence="3 5">SCRP333</strain>
    </source>
</reference>